<accession>A0A9W6CKE0</accession>
<reference evidence="1" key="1">
    <citation type="submission" date="2022-12" db="EMBL/GenBank/DDBJ databases">
        <title>Reference genome sequencing for broad-spectrum identification of bacterial and archaeal isolates by mass spectrometry.</title>
        <authorList>
            <person name="Sekiguchi Y."/>
            <person name="Tourlousse D.M."/>
        </authorList>
    </citation>
    <scope>NUCLEOTIDE SEQUENCE</scope>
    <source>
        <strain evidence="1">301</strain>
    </source>
</reference>
<proteinExistence type="predicted"/>
<evidence type="ECO:0000313" key="1">
    <source>
        <dbReference type="EMBL" id="GLI24101.1"/>
    </source>
</evidence>
<dbReference type="Proteomes" id="UP001144397">
    <property type="component" value="Unassembled WGS sequence"/>
</dbReference>
<dbReference type="EMBL" id="BSDO01000006">
    <property type="protein sequence ID" value="GLI24101.1"/>
    <property type="molecule type" value="Genomic_DNA"/>
</dbReference>
<sequence length="95" mass="10386">MAEIATLLSEADAVFDENRRMLANRTLQLERMLGEISVVESPQALLGGFIQVGRAIRRIGYSDLCQHYFNLRAAGASRDDALAALAAPAAERRNP</sequence>
<dbReference type="AlphaFoldDB" id="A0A9W6CKE0"/>
<comment type="caution">
    <text evidence="1">The sequence shown here is derived from an EMBL/GenBank/DDBJ whole genome shotgun (WGS) entry which is preliminary data.</text>
</comment>
<evidence type="ECO:0000313" key="2">
    <source>
        <dbReference type="Proteomes" id="UP001144397"/>
    </source>
</evidence>
<gene>
    <name evidence="1" type="ORF">XFLAVUS301_37750</name>
</gene>
<name>A0A9W6CKE0_XANFL</name>
<protein>
    <submittedName>
        <fullName evidence="1">Uncharacterized protein</fullName>
    </submittedName>
</protein>
<organism evidence="1 2">
    <name type="scientific">Xanthobacter flavus</name>
    <dbReference type="NCBI Taxonomy" id="281"/>
    <lineage>
        <taxon>Bacteria</taxon>
        <taxon>Pseudomonadati</taxon>
        <taxon>Pseudomonadota</taxon>
        <taxon>Alphaproteobacteria</taxon>
        <taxon>Hyphomicrobiales</taxon>
        <taxon>Xanthobacteraceae</taxon>
        <taxon>Xanthobacter</taxon>
    </lineage>
</organism>